<dbReference type="Gene3D" id="3.40.50.1820">
    <property type="entry name" value="alpha/beta hydrolase"/>
    <property type="match status" value="1"/>
</dbReference>
<comment type="caution">
    <text evidence="1">The sequence shown here is derived from an EMBL/GenBank/DDBJ whole genome shotgun (WGS) entry which is preliminary data.</text>
</comment>
<protein>
    <recommendedName>
        <fullName evidence="3">AB hydrolase-1 domain-containing protein</fullName>
    </recommendedName>
</protein>
<dbReference type="PANTHER" id="PTHR47533">
    <property type="entry name" value="PROTEIN CBG21859"/>
    <property type="match status" value="1"/>
</dbReference>
<evidence type="ECO:0008006" key="3">
    <source>
        <dbReference type="Google" id="ProtNLM"/>
    </source>
</evidence>
<reference evidence="1" key="1">
    <citation type="submission" date="2023-06" db="EMBL/GenBank/DDBJ databases">
        <title>Genomic analysis of the entomopathogenic nematode Steinernema hermaphroditum.</title>
        <authorList>
            <person name="Schwarz E.M."/>
            <person name="Heppert J.K."/>
            <person name="Baniya A."/>
            <person name="Schwartz H.T."/>
            <person name="Tan C.-H."/>
            <person name="Antoshechkin I."/>
            <person name="Sternberg P.W."/>
            <person name="Goodrich-Blair H."/>
            <person name="Dillman A.R."/>
        </authorList>
    </citation>
    <scope>NUCLEOTIDE SEQUENCE</scope>
    <source>
        <strain evidence="1">PS9179</strain>
        <tissue evidence="1">Whole animal</tissue>
    </source>
</reference>
<dbReference type="SUPFAM" id="SSF53474">
    <property type="entry name" value="alpha/beta-Hydrolases"/>
    <property type="match status" value="1"/>
</dbReference>
<dbReference type="PANTHER" id="PTHR47533:SF4">
    <property type="entry name" value="AB HYDROLASE-1 DOMAIN-CONTAINING PROTEIN"/>
    <property type="match status" value="1"/>
</dbReference>
<dbReference type="AlphaFoldDB" id="A0AA39HDZ4"/>
<proteinExistence type="predicted"/>
<dbReference type="EMBL" id="JAUCMV010000004">
    <property type="protein sequence ID" value="KAK0403589.1"/>
    <property type="molecule type" value="Genomic_DNA"/>
</dbReference>
<keyword evidence="2" id="KW-1185">Reference proteome</keyword>
<gene>
    <name evidence="1" type="ORF">QR680_017013</name>
</gene>
<dbReference type="InterPro" id="IPR010463">
    <property type="entry name" value="DUF1057"/>
</dbReference>
<dbReference type="Pfam" id="PF06342">
    <property type="entry name" value="DUF1057"/>
    <property type="match status" value="1"/>
</dbReference>
<sequence length="376" mass="42098">MRLAVYALTRGALTASLVSVAAREGEVATRAPCLRASAIARNMSIAAETWVPDEKQNAPEPILPKDYDPVLCLRREKIEFSFGGHKFHVDSVIQDTHPQGSNVGTVVAVHGSPGSHKDFKYVTPLLKESGIRFIGINFPGYGHTEGDERLIQDNTERVAYVQAVIDHLELKRNLVFLGHSRGTENALKMAALNSEKTVGLVNANFIGIRTHQGIKPTWIIDFADFLWQLGWTRWFLRPILFYAYNNILKLRVPNPEVAAWSLSGMVPWKVDLPGQEVFVDKLNRSGVKSLLVYAGKDPLIEPEISKQFVELFDGNVHFESDTKAIDDEAVRRQVIKSLEAGSRSVAVYFKNEDHFLQKHQARLLVEGICTMLAKEQ</sequence>
<dbReference type="Proteomes" id="UP001175271">
    <property type="component" value="Unassembled WGS sequence"/>
</dbReference>
<evidence type="ECO:0000313" key="2">
    <source>
        <dbReference type="Proteomes" id="UP001175271"/>
    </source>
</evidence>
<evidence type="ECO:0000313" key="1">
    <source>
        <dbReference type="EMBL" id="KAK0403589.1"/>
    </source>
</evidence>
<organism evidence="1 2">
    <name type="scientific">Steinernema hermaphroditum</name>
    <dbReference type="NCBI Taxonomy" id="289476"/>
    <lineage>
        <taxon>Eukaryota</taxon>
        <taxon>Metazoa</taxon>
        <taxon>Ecdysozoa</taxon>
        <taxon>Nematoda</taxon>
        <taxon>Chromadorea</taxon>
        <taxon>Rhabditida</taxon>
        <taxon>Tylenchina</taxon>
        <taxon>Panagrolaimomorpha</taxon>
        <taxon>Strongyloidoidea</taxon>
        <taxon>Steinernematidae</taxon>
        <taxon>Steinernema</taxon>
    </lineage>
</organism>
<accession>A0AA39HDZ4</accession>
<name>A0AA39HDZ4_9BILA</name>
<dbReference type="InterPro" id="IPR029058">
    <property type="entry name" value="AB_hydrolase_fold"/>
</dbReference>